<sequence>MTESQNNGYRLSVAQNSVKSALFWTSRISNTFDFSLLLPWNFLSISANIFSAALAGTRDSKSLAGVQVSALGYLILVGLFYLKA</sequence>
<feature type="transmembrane region" description="Helical" evidence="1">
    <location>
        <begin position="63"/>
        <end position="82"/>
    </location>
</feature>
<proteinExistence type="predicted"/>
<evidence type="ECO:0000256" key="1">
    <source>
        <dbReference type="SAM" id="Phobius"/>
    </source>
</evidence>
<dbReference type="EMBL" id="JAWWNJ010000060">
    <property type="protein sequence ID" value="KAK7013257.1"/>
    <property type="molecule type" value="Genomic_DNA"/>
</dbReference>
<keyword evidence="1" id="KW-1133">Transmembrane helix</keyword>
<gene>
    <name evidence="2" type="ORF">R3P38DRAFT_3006824</name>
</gene>
<keyword evidence="1" id="KW-0812">Transmembrane</keyword>
<keyword evidence="1" id="KW-0472">Membrane</keyword>
<feature type="transmembrane region" description="Helical" evidence="1">
    <location>
        <begin position="37"/>
        <end position="56"/>
    </location>
</feature>
<evidence type="ECO:0000313" key="2">
    <source>
        <dbReference type="EMBL" id="KAK7013257.1"/>
    </source>
</evidence>
<keyword evidence="3" id="KW-1185">Reference proteome</keyword>
<organism evidence="2 3">
    <name type="scientific">Favolaschia claudopus</name>
    <dbReference type="NCBI Taxonomy" id="2862362"/>
    <lineage>
        <taxon>Eukaryota</taxon>
        <taxon>Fungi</taxon>
        <taxon>Dikarya</taxon>
        <taxon>Basidiomycota</taxon>
        <taxon>Agaricomycotina</taxon>
        <taxon>Agaricomycetes</taxon>
        <taxon>Agaricomycetidae</taxon>
        <taxon>Agaricales</taxon>
        <taxon>Marasmiineae</taxon>
        <taxon>Mycenaceae</taxon>
        <taxon>Favolaschia</taxon>
    </lineage>
</organism>
<name>A0AAW0AJK5_9AGAR</name>
<reference evidence="2 3" key="1">
    <citation type="journal article" date="2024" name="J Genomics">
        <title>Draft genome sequencing and assembly of Favolaschia claudopus CIRM-BRFM 2984 isolated from oak limbs.</title>
        <authorList>
            <person name="Navarro D."/>
            <person name="Drula E."/>
            <person name="Chaduli D."/>
            <person name="Cazenave R."/>
            <person name="Ahrendt S."/>
            <person name="Wang J."/>
            <person name="Lipzen A."/>
            <person name="Daum C."/>
            <person name="Barry K."/>
            <person name="Grigoriev I.V."/>
            <person name="Favel A."/>
            <person name="Rosso M.N."/>
            <person name="Martin F."/>
        </authorList>
    </citation>
    <scope>NUCLEOTIDE SEQUENCE [LARGE SCALE GENOMIC DNA]</scope>
    <source>
        <strain evidence="2 3">CIRM-BRFM 2984</strain>
    </source>
</reference>
<accession>A0AAW0AJK5</accession>
<comment type="caution">
    <text evidence="2">The sequence shown here is derived from an EMBL/GenBank/DDBJ whole genome shotgun (WGS) entry which is preliminary data.</text>
</comment>
<protein>
    <submittedName>
        <fullName evidence="2">Uncharacterized protein</fullName>
    </submittedName>
</protein>
<dbReference type="AlphaFoldDB" id="A0AAW0AJK5"/>
<dbReference type="Proteomes" id="UP001362999">
    <property type="component" value="Unassembled WGS sequence"/>
</dbReference>
<evidence type="ECO:0000313" key="3">
    <source>
        <dbReference type="Proteomes" id="UP001362999"/>
    </source>
</evidence>